<dbReference type="Proteomes" id="UP000264231">
    <property type="component" value="Plasmid lp24"/>
</dbReference>
<proteinExistence type="predicted"/>
<gene>
    <name evidence="1" type="ORF">A7978_06040</name>
</gene>
<keyword evidence="1" id="KW-0614">Plasmid</keyword>
<dbReference type="AlphaFoldDB" id="A0A172XCT1"/>
<reference evidence="1 2" key="1">
    <citation type="submission" date="2016-05" db="EMBL/GenBank/DDBJ databases">
        <title>Chromosome and linear plasmid sequence of a 2015 human isolate of tick-borne relapsing fever spirochete, Borrelia turicatae.</title>
        <authorList>
            <person name="Kingry L.C."/>
            <person name="Dhwani B."/>
            <person name="Replogle A."/>
            <person name="Sexton C."/>
            <person name="Rowe L."/>
            <person name="Stermole B.M."/>
            <person name="Christensen A.M."/>
            <person name="Schriefer M.E."/>
        </authorList>
    </citation>
    <scope>NUCLEOTIDE SEQUENCE [LARGE SCALE GENOMIC DNA]</scope>
    <source>
        <strain evidence="1 2">BTE5EL</strain>
        <plasmid evidence="1 2">lp24</plasmid>
    </source>
</reference>
<dbReference type="EMBL" id="CP015631">
    <property type="protein sequence ID" value="ANF34485.1"/>
    <property type="molecule type" value="Genomic_DNA"/>
</dbReference>
<accession>A0A172XCT1</accession>
<organism evidence="1 2">
    <name type="scientific">Borrelia turicatae</name>
    <dbReference type="NCBI Taxonomy" id="142"/>
    <lineage>
        <taxon>Bacteria</taxon>
        <taxon>Pseudomonadati</taxon>
        <taxon>Spirochaetota</taxon>
        <taxon>Spirochaetia</taxon>
        <taxon>Spirochaetales</taxon>
        <taxon>Borreliaceae</taxon>
        <taxon>Borrelia</taxon>
    </lineage>
</organism>
<name>A0A172XCT1_BORTU</name>
<evidence type="ECO:0000313" key="1">
    <source>
        <dbReference type="EMBL" id="ANF34485.1"/>
    </source>
</evidence>
<sequence length="150" mass="17214">MKFMQQFLHTFKEDLKNYLVYNKFATTQIYYKSEIYTYTTLKLPAVVFALKSKGEIVLRCKNYSFGVGLDFLVYTHCSDHPTLGLEVATLIVNFLVLNYSLESFTIDDSQVVDEDVQDMKMVTVVKVNLGIRINGSDLGLLCLRKEKISD</sequence>
<evidence type="ECO:0000313" key="2">
    <source>
        <dbReference type="Proteomes" id="UP000264231"/>
    </source>
</evidence>
<geneLocation type="plasmid" evidence="1 2">
    <name>lp24</name>
</geneLocation>
<protein>
    <submittedName>
        <fullName evidence="1">Uncharacterized protein</fullName>
    </submittedName>
</protein>